<reference evidence="2 3" key="1">
    <citation type="submission" date="2017-02" db="EMBL/GenBank/DDBJ databases">
        <authorList>
            <person name="Peterson S.W."/>
        </authorList>
    </citation>
    <scope>NUCLEOTIDE SEQUENCE [LARGE SCALE GENOMIC DNA]</scope>
    <source>
        <strain evidence="2 3">ATCC BAA-908</strain>
    </source>
</reference>
<keyword evidence="3" id="KW-1185">Reference proteome</keyword>
<dbReference type="OrthoDB" id="357744at2"/>
<evidence type="ECO:0000313" key="3">
    <source>
        <dbReference type="Proteomes" id="UP000190423"/>
    </source>
</evidence>
<gene>
    <name evidence="2" type="ORF">SAMN02745149_00390</name>
</gene>
<name>A0A1T4JJ03_TREPO</name>
<dbReference type="EMBL" id="FUWG01000003">
    <property type="protein sequence ID" value="SJZ30152.1"/>
    <property type="molecule type" value="Genomic_DNA"/>
</dbReference>
<evidence type="ECO:0008006" key="4">
    <source>
        <dbReference type="Google" id="ProtNLM"/>
    </source>
</evidence>
<sequence>MHLTFSKQIAALILCFSAAFSVFAEPVLSDFDIKMMDDISEFRLSLGRSSTCAEAVAKIDEYQAAVNGENVSSRLSDEILLSVNNILVWEKYNYLYEENISHPDLEPLIKSQYEKVKLFFKEHKKEKHSKWLYTTSGDILSCCMQFLPLTTAMHEGLTIKKYYDDGLEQDPDFVFCLINIAQWYFYAPVINGGGHGKAVDTLEHSVNVSKSVPEIFYSKVLLSQALFEDKQYDACAALLSEADALYPGTRCVAFYRRINKIGHSYFDYTLNRKKVDKKLAKEGV</sequence>
<dbReference type="STRING" id="261392.SAMN02745149_00390"/>
<organism evidence="2 3">
    <name type="scientific">Treponema porcinum</name>
    <dbReference type="NCBI Taxonomy" id="261392"/>
    <lineage>
        <taxon>Bacteria</taxon>
        <taxon>Pseudomonadati</taxon>
        <taxon>Spirochaetota</taxon>
        <taxon>Spirochaetia</taxon>
        <taxon>Spirochaetales</taxon>
        <taxon>Treponemataceae</taxon>
        <taxon>Treponema</taxon>
    </lineage>
</organism>
<dbReference type="RefSeq" id="WP_143593133.1">
    <property type="nucleotide sequence ID" value="NZ_FUWG01000003.1"/>
</dbReference>
<proteinExistence type="predicted"/>
<dbReference type="GeneID" id="78315710"/>
<dbReference type="InterPro" id="IPR011990">
    <property type="entry name" value="TPR-like_helical_dom_sf"/>
</dbReference>
<feature type="signal peptide" evidence="1">
    <location>
        <begin position="1"/>
        <end position="24"/>
    </location>
</feature>
<keyword evidence="1" id="KW-0732">Signal</keyword>
<dbReference type="Proteomes" id="UP000190423">
    <property type="component" value="Unassembled WGS sequence"/>
</dbReference>
<evidence type="ECO:0000256" key="1">
    <source>
        <dbReference type="SAM" id="SignalP"/>
    </source>
</evidence>
<dbReference type="SUPFAM" id="SSF48452">
    <property type="entry name" value="TPR-like"/>
    <property type="match status" value="1"/>
</dbReference>
<accession>A0A1T4JJ03</accession>
<evidence type="ECO:0000313" key="2">
    <source>
        <dbReference type="EMBL" id="SJZ30152.1"/>
    </source>
</evidence>
<feature type="chain" id="PRO_5013091987" description="Tetratricopeptide repeat-containing protein" evidence="1">
    <location>
        <begin position="25"/>
        <end position="284"/>
    </location>
</feature>
<dbReference type="AlphaFoldDB" id="A0A1T4JJ03"/>
<protein>
    <recommendedName>
        <fullName evidence="4">Tetratricopeptide repeat-containing protein</fullName>
    </recommendedName>
</protein>